<dbReference type="PANTHER" id="PTHR47414">
    <property type="entry name" value="PEPTIDYL-PROLYL CIS-TRANS ISOMERASE FKBP20-2, CHLOROPLASTIC"/>
    <property type="match status" value="1"/>
</dbReference>
<dbReference type="Gene3D" id="4.10.60.10">
    <property type="entry name" value="Zinc finger, CCHC-type"/>
    <property type="match status" value="1"/>
</dbReference>
<comment type="caution">
    <text evidence="8">The sequence shown here is derived from an EMBL/GenBank/DDBJ whole genome shotgun (WGS) entry which is preliminary data.</text>
</comment>
<dbReference type="EMBL" id="JAFEMO010000001">
    <property type="protein sequence ID" value="KAH7576233.1"/>
    <property type="molecule type" value="Genomic_DNA"/>
</dbReference>
<dbReference type="EC" id="5.2.1.8" evidence="3"/>
<dbReference type="Pfam" id="PF00665">
    <property type="entry name" value="rve"/>
    <property type="match status" value="1"/>
</dbReference>
<evidence type="ECO:0000313" key="9">
    <source>
        <dbReference type="Proteomes" id="UP000827721"/>
    </source>
</evidence>
<dbReference type="InterPro" id="IPR054722">
    <property type="entry name" value="PolX-like_BBD"/>
</dbReference>
<accession>A0ABQ8IIB4</accession>
<keyword evidence="1" id="KW-0378">Hydrolase</keyword>
<dbReference type="InterPro" id="IPR046357">
    <property type="entry name" value="PPIase_dom_sf"/>
</dbReference>
<keyword evidence="2" id="KW-0479">Metal-binding</keyword>
<feature type="region of interest" description="Disordered" evidence="4">
    <location>
        <begin position="1020"/>
        <end position="1099"/>
    </location>
</feature>
<feature type="domain" description="CCHC-type" evidence="6">
    <location>
        <begin position="545"/>
        <end position="561"/>
    </location>
</feature>
<dbReference type="PROSITE" id="PS50059">
    <property type="entry name" value="FKBP_PPIASE"/>
    <property type="match status" value="1"/>
</dbReference>
<comment type="catalytic activity">
    <reaction evidence="3">
        <text>[protein]-peptidylproline (omega=180) = [protein]-peptidylproline (omega=0)</text>
        <dbReference type="Rhea" id="RHEA:16237"/>
        <dbReference type="Rhea" id="RHEA-COMP:10747"/>
        <dbReference type="Rhea" id="RHEA-COMP:10748"/>
        <dbReference type="ChEBI" id="CHEBI:83833"/>
        <dbReference type="ChEBI" id="CHEBI:83834"/>
        <dbReference type="EC" id="5.2.1.8"/>
    </reaction>
</comment>
<keyword evidence="2" id="KW-0862">Zinc</keyword>
<sequence length="1710" mass="195368">MTGRGAHCQKFTFFTASSSLRRHLHSPTAQRTSKREVSDFHTFKLKRFAAAYLNHQAGMMKNHRAGMMKNHRADKTFSACPAVGTFLPHKKYMLHCCSSHNLKDDGAQTGYIFQCEEKSTRRLLLAVLFSSGFFPTLSSSAKTKSKNPYDERRLLEQNRRIQKENNAPEEFPNFVREGFQVKVVASDNYITRDSGLIYRDFEVGKGDCPKDGQQVETVMLHRIALPSSDRRNEPISHILSDLPHQKRIILEFTDFCDCWKCGGAESACLGKILARKDLVFKCVRCDPPLFPGNLPGYCSRPRALFKHTKYYSRIWKPKMEDLLYIKDLWKPIVMPKEEAVTTASTDAKTSSTSTSTSDVEWTVLNRKCAAQIRQWIDRSIFQNFANEHDAYVLWQKLEKMYARTTAQNKANLMRRLVNLKYKDGNSVSEHMSEFQGIVDQLNSMKMTVDDELQALLMLSSLPKSWDTLVVSVSNSAPDGKLTMDMVKDRMLNEESRRKDEGHTPENEALVTEKQGKQEWRGRSKNPHNQSQQRGRSKSRSRHDKKCHHCGKLGHFIRECRKLKAERTRNQDAQTRTNDTATVTEEVVVVQAEDYINLASQDSTWVVDSGASYHVTSRLEFFSTYTQGDFGRVRMGNDDVSKIIGIGNIHLETNLGCRLVLKDVRHVPDIRLNLISTGILDDDGYSNYFGEGKWKLTKGNLVIAKGKKDTSLYHTEAKLCRGEVNTTRKEVPTELWHKRLGHMSEKGLSILSKKALLPGMKGTSLPTCVDCIMGKQHRVAFRSSPPSRKANILDLIHTDVCSMSCKSLGGATYFVTFIDDHSRKVWTFALKTKDQVQEVFKHFHVKVERETGRRLKCVRADNGGEYRGPFEEYCRSFGIRLEKSVPKTPQHNGVAERMNRTICERVRCMLSNAKLPNSFWGEAMRTAVDLINLSPSVPLNYDVPERVWTGKDVSYKHLKVFGCRAFVHILKDERSKLDGKAKQCIFVGHAHEEFGYRLWDPVNKRIIRSRDVVFLEDQTIEDFEKPEKPQSDEIPVNLEPVSPPTNSDEGGATPDTDDVHPPARSPEPEQVQPEVQLRRSTRERQPSRKYSPNEYVMLTDGGEPESYDEAITDQHKTEWLKAMQEEMKSLHENHTFDLVKLPQGRKALKNKWVYKIKSEEGNSQPRYKARLVVKGFGQKKGVDFEEIFSPVVKMSSIRVVLGLAASLNLEVEQLDVKTAFLHGDLDEEIYMEQPEGFQVKGKEKSVCRLKKSLYGLKQAPRQWYKKFDSFMEKNEYNRTTADHCVFIKKFSDGDFIILLLYVDDMLIVGQDIGKINRLKKELSKSFAMKDLGPAKQILGMRITRNRQNRRIWLSQERYVEKVLERFNMSKAKSVSSPLASHFKLNASQCPSSKEEKSEMSKVPYASVVGSLMYAMVCTRPDIAHAVGVVSRFLSNPGKEHWTAVKWILRYLRGTSSHCLCFGNCKPVLEGYTDSDMAGDMDTRKSISGYLITFAGGAVSWQSRLQKCIALSTTEAEYIAITEGCKEMLWMEKFLQELDQKQESYVLYCDSQSAIHLSKNQTFHSRSKHIDVRYHWIRDVLENKLLQVEKIHTNDNGADMMTKNLPRGKLAVTFHYIGYNESGRRIDSTYIKNSPAKIRMGTKALVPGFEEGIRDMRPGGKRRIIIPPELGPPVGPSTFFSAKQFEVFDVELLSVQDCQRRTIGFYSDVVCN</sequence>
<dbReference type="InterPro" id="IPR013103">
    <property type="entry name" value="RVT_2"/>
</dbReference>
<dbReference type="InterPro" id="IPR001179">
    <property type="entry name" value="PPIase_FKBP_dom"/>
</dbReference>
<evidence type="ECO:0000256" key="3">
    <source>
        <dbReference type="PROSITE-ProRule" id="PRU00277"/>
    </source>
</evidence>
<evidence type="ECO:0000256" key="2">
    <source>
        <dbReference type="PROSITE-ProRule" id="PRU00047"/>
    </source>
</evidence>
<keyword evidence="1" id="KW-0064">Aspartyl protease</keyword>
<dbReference type="InterPro" id="IPR012337">
    <property type="entry name" value="RNaseH-like_sf"/>
</dbReference>
<dbReference type="SUPFAM" id="SSF56672">
    <property type="entry name" value="DNA/RNA polymerases"/>
    <property type="match status" value="1"/>
</dbReference>
<dbReference type="Gene3D" id="3.30.420.10">
    <property type="entry name" value="Ribonuclease H-like superfamily/Ribonuclease H"/>
    <property type="match status" value="1"/>
</dbReference>
<evidence type="ECO:0000259" key="5">
    <source>
        <dbReference type="PROSITE" id="PS50059"/>
    </source>
</evidence>
<dbReference type="Gene3D" id="3.10.50.40">
    <property type="match status" value="1"/>
</dbReference>
<keyword evidence="3" id="KW-0697">Rotamase</keyword>
<dbReference type="Pfam" id="PF07727">
    <property type="entry name" value="RVT_2"/>
    <property type="match status" value="1"/>
</dbReference>
<feature type="domain" description="PPIase FKBP-type" evidence="5">
    <location>
        <begin position="1607"/>
        <end position="1694"/>
    </location>
</feature>
<feature type="compositionally biased region" description="Basic residues" evidence="4">
    <location>
        <begin position="534"/>
        <end position="546"/>
    </location>
</feature>
<dbReference type="InterPro" id="IPR025724">
    <property type="entry name" value="GAG-pre-integrase_dom"/>
</dbReference>
<feature type="region of interest" description="Disordered" evidence="4">
    <location>
        <begin position="493"/>
        <end position="546"/>
    </location>
</feature>
<evidence type="ECO:0000256" key="1">
    <source>
        <dbReference type="ARBA" id="ARBA00022750"/>
    </source>
</evidence>
<evidence type="ECO:0000256" key="4">
    <source>
        <dbReference type="SAM" id="MobiDB-lite"/>
    </source>
</evidence>
<dbReference type="PROSITE" id="PS50994">
    <property type="entry name" value="INTEGRASE"/>
    <property type="match status" value="1"/>
</dbReference>
<feature type="compositionally biased region" description="Basic and acidic residues" evidence="4">
    <location>
        <begin position="1075"/>
        <end position="1085"/>
    </location>
</feature>
<dbReference type="SMART" id="SM00343">
    <property type="entry name" value="ZnF_C2HC"/>
    <property type="match status" value="1"/>
</dbReference>
<dbReference type="Pfam" id="PF14223">
    <property type="entry name" value="Retrotran_gag_2"/>
    <property type="match status" value="1"/>
</dbReference>
<keyword evidence="9" id="KW-1185">Reference proteome</keyword>
<proteinExistence type="predicted"/>
<dbReference type="Pfam" id="PF00254">
    <property type="entry name" value="FKBP_C"/>
    <property type="match status" value="1"/>
</dbReference>
<keyword evidence="1" id="KW-0645">Protease</keyword>
<keyword evidence="2" id="KW-0863">Zinc-finger</keyword>
<dbReference type="InterPro" id="IPR044239">
    <property type="entry name" value="FKBP20-2-like"/>
</dbReference>
<dbReference type="InterPro" id="IPR036397">
    <property type="entry name" value="RNaseH_sf"/>
</dbReference>
<dbReference type="Pfam" id="PF13976">
    <property type="entry name" value="gag_pre-integrs"/>
    <property type="match status" value="1"/>
</dbReference>
<reference evidence="8 9" key="1">
    <citation type="submission" date="2021-02" db="EMBL/GenBank/DDBJ databases">
        <title>Plant Genome Project.</title>
        <authorList>
            <person name="Zhang R.-G."/>
        </authorList>
    </citation>
    <scope>NUCLEOTIDE SEQUENCE [LARGE SCALE GENOMIC DNA]</scope>
    <source>
        <tissue evidence="8">Leaves</tissue>
    </source>
</reference>
<organism evidence="8 9">
    <name type="scientific">Xanthoceras sorbifolium</name>
    <dbReference type="NCBI Taxonomy" id="99658"/>
    <lineage>
        <taxon>Eukaryota</taxon>
        <taxon>Viridiplantae</taxon>
        <taxon>Streptophyta</taxon>
        <taxon>Embryophyta</taxon>
        <taxon>Tracheophyta</taxon>
        <taxon>Spermatophyta</taxon>
        <taxon>Magnoliopsida</taxon>
        <taxon>eudicotyledons</taxon>
        <taxon>Gunneridae</taxon>
        <taxon>Pentapetalae</taxon>
        <taxon>rosids</taxon>
        <taxon>malvids</taxon>
        <taxon>Sapindales</taxon>
        <taxon>Sapindaceae</taxon>
        <taxon>Xanthoceroideae</taxon>
        <taxon>Xanthoceras</taxon>
    </lineage>
</organism>
<dbReference type="Pfam" id="PF22936">
    <property type="entry name" value="Pol_BBD"/>
    <property type="match status" value="1"/>
</dbReference>
<dbReference type="SUPFAM" id="SSF54534">
    <property type="entry name" value="FKBP-like"/>
    <property type="match status" value="1"/>
</dbReference>
<dbReference type="SUPFAM" id="SSF53098">
    <property type="entry name" value="Ribonuclease H-like"/>
    <property type="match status" value="1"/>
</dbReference>
<dbReference type="CDD" id="cd09272">
    <property type="entry name" value="RNase_HI_RT_Ty1"/>
    <property type="match status" value="1"/>
</dbReference>
<dbReference type="PROSITE" id="PS50158">
    <property type="entry name" value="ZF_CCHC"/>
    <property type="match status" value="1"/>
</dbReference>
<dbReference type="InterPro" id="IPR001878">
    <property type="entry name" value="Znf_CCHC"/>
</dbReference>
<dbReference type="InterPro" id="IPR057670">
    <property type="entry name" value="SH3_retrovirus"/>
</dbReference>
<keyword evidence="3" id="KW-0413">Isomerase</keyword>
<name>A0ABQ8IIB4_9ROSI</name>
<feature type="compositionally biased region" description="Basic and acidic residues" evidence="4">
    <location>
        <begin position="1021"/>
        <end position="1030"/>
    </location>
</feature>
<protein>
    <recommendedName>
        <fullName evidence="3">peptidylprolyl isomerase</fullName>
        <ecNumber evidence="3">5.2.1.8</ecNumber>
    </recommendedName>
</protein>
<dbReference type="InterPro" id="IPR001584">
    <property type="entry name" value="Integrase_cat-core"/>
</dbReference>
<dbReference type="Pfam" id="PF25597">
    <property type="entry name" value="SH3_retrovirus"/>
    <property type="match status" value="1"/>
</dbReference>
<evidence type="ECO:0000313" key="8">
    <source>
        <dbReference type="EMBL" id="KAH7576233.1"/>
    </source>
</evidence>
<dbReference type="SUPFAM" id="SSF57756">
    <property type="entry name" value="Retrovirus zinc finger-like domains"/>
    <property type="match status" value="1"/>
</dbReference>
<evidence type="ECO:0000259" key="7">
    <source>
        <dbReference type="PROSITE" id="PS50994"/>
    </source>
</evidence>
<feature type="compositionally biased region" description="Basic and acidic residues" evidence="4">
    <location>
        <begin position="493"/>
        <end position="505"/>
    </location>
</feature>
<dbReference type="PANTHER" id="PTHR47414:SF1">
    <property type="entry name" value="PEPTIDYL-PROLYL CIS-TRANS ISOMERASE FKBP20-2, CHLOROPLASTIC"/>
    <property type="match status" value="1"/>
</dbReference>
<dbReference type="Proteomes" id="UP000827721">
    <property type="component" value="Unassembled WGS sequence"/>
</dbReference>
<dbReference type="InterPro" id="IPR036875">
    <property type="entry name" value="Znf_CCHC_sf"/>
</dbReference>
<feature type="domain" description="Integrase catalytic" evidence="7">
    <location>
        <begin position="781"/>
        <end position="951"/>
    </location>
</feature>
<evidence type="ECO:0000259" key="6">
    <source>
        <dbReference type="PROSITE" id="PS50158"/>
    </source>
</evidence>
<gene>
    <name evidence="8" type="ORF">JRO89_XS01G0018000</name>
</gene>
<dbReference type="InterPro" id="IPR043502">
    <property type="entry name" value="DNA/RNA_pol_sf"/>
</dbReference>